<sequence>MVLIQNDRDVLHMFAIHEGKPHIDLYVLHDVDNAGPAPHEVDGEDQPDEGQDDEDQANYCSDEGDHSIDDDSAD</sequence>
<protein>
    <submittedName>
        <fullName evidence="2">Uncharacterized protein</fullName>
    </submittedName>
</protein>
<name>A0A822YLC3_NELNU</name>
<organism evidence="2 3">
    <name type="scientific">Nelumbo nucifera</name>
    <name type="common">Sacred lotus</name>
    <dbReference type="NCBI Taxonomy" id="4432"/>
    <lineage>
        <taxon>Eukaryota</taxon>
        <taxon>Viridiplantae</taxon>
        <taxon>Streptophyta</taxon>
        <taxon>Embryophyta</taxon>
        <taxon>Tracheophyta</taxon>
        <taxon>Spermatophyta</taxon>
        <taxon>Magnoliopsida</taxon>
        <taxon>Proteales</taxon>
        <taxon>Nelumbonaceae</taxon>
        <taxon>Nelumbo</taxon>
    </lineage>
</organism>
<dbReference type="AlphaFoldDB" id="A0A822YLC3"/>
<gene>
    <name evidence="2" type="ORF">HUJ06_011232</name>
</gene>
<proteinExistence type="predicted"/>
<feature type="compositionally biased region" description="Basic and acidic residues" evidence="1">
    <location>
        <begin position="63"/>
        <end position="74"/>
    </location>
</feature>
<evidence type="ECO:0000313" key="2">
    <source>
        <dbReference type="EMBL" id="DAD32381.1"/>
    </source>
</evidence>
<feature type="region of interest" description="Disordered" evidence="1">
    <location>
        <begin position="32"/>
        <end position="74"/>
    </location>
</feature>
<evidence type="ECO:0000313" key="3">
    <source>
        <dbReference type="Proteomes" id="UP000607653"/>
    </source>
</evidence>
<evidence type="ECO:0000256" key="1">
    <source>
        <dbReference type="SAM" id="MobiDB-lite"/>
    </source>
</evidence>
<feature type="compositionally biased region" description="Acidic residues" evidence="1">
    <location>
        <begin position="42"/>
        <end position="56"/>
    </location>
</feature>
<dbReference type="EMBL" id="DUZY01000003">
    <property type="protein sequence ID" value="DAD32381.1"/>
    <property type="molecule type" value="Genomic_DNA"/>
</dbReference>
<keyword evidence="3" id="KW-1185">Reference proteome</keyword>
<comment type="caution">
    <text evidence="2">The sequence shown here is derived from an EMBL/GenBank/DDBJ whole genome shotgun (WGS) entry which is preliminary data.</text>
</comment>
<dbReference type="Proteomes" id="UP000607653">
    <property type="component" value="Unassembled WGS sequence"/>
</dbReference>
<reference evidence="2 3" key="1">
    <citation type="journal article" date="2020" name="Mol. Biol. Evol.">
        <title>Distinct Expression and Methylation Patterns for Genes with Different Fates following a Single Whole-Genome Duplication in Flowering Plants.</title>
        <authorList>
            <person name="Shi T."/>
            <person name="Rahmani R.S."/>
            <person name="Gugger P.F."/>
            <person name="Wang M."/>
            <person name="Li H."/>
            <person name="Zhang Y."/>
            <person name="Li Z."/>
            <person name="Wang Q."/>
            <person name="Van de Peer Y."/>
            <person name="Marchal K."/>
            <person name="Chen J."/>
        </authorList>
    </citation>
    <scope>NUCLEOTIDE SEQUENCE [LARGE SCALE GENOMIC DNA]</scope>
    <source>
        <tissue evidence="2">Leaf</tissue>
    </source>
</reference>
<accession>A0A822YLC3</accession>